<accession>A0A8S1B780</accession>
<dbReference type="OrthoDB" id="7456800at2759"/>
<protein>
    <recommendedName>
        <fullName evidence="1">Phospholipase A2-like domain-containing protein</fullName>
    </recommendedName>
</protein>
<dbReference type="Proteomes" id="UP000494256">
    <property type="component" value="Unassembled WGS sequence"/>
</dbReference>
<dbReference type="GO" id="GO:0050482">
    <property type="term" value="P:arachidonate secretion"/>
    <property type="evidence" value="ECO:0007669"/>
    <property type="project" value="InterPro"/>
</dbReference>
<evidence type="ECO:0000313" key="5">
    <source>
        <dbReference type="Proteomes" id="UP000494256"/>
    </source>
</evidence>
<evidence type="ECO:0000313" key="2">
    <source>
        <dbReference type="EMBL" id="CAB3226821.1"/>
    </source>
</evidence>
<sequence>MADPPRESDQSGWTLPGYKYLGPGNSLNRGTAVNALDSAAKKHDEKYHKITEYFKKTKNRKDLVTENARATENTYTNAIYKHAP</sequence>
<evidence type="ECO:0000259" key="1">
    <source>
        <dbReference type="Pfam" id="PF08398"/>
    </source>
</evidence>
<organism evidence="3 5">
    <name type="scientific">Arctia plantaginis</name>
    <name type="common">Wood tiger moth</name>
    <name type="synonym">Phalaena plantaginis</name>
    <dbReference type="NCBI Taxonomy" id="874455"/>
    <lineage>
        <taxon>Eukaryota</taxon>
        <taxon>Metazoa</taxon>
        <taxon>Ecdysozoa</taxon>
        <taxon>Arthropoda</taxon>
        <taxon>Hexapoda</taxon>
        <taxon>Insecta</taxon>
        <taxon>Pterygota</taxon>
        <taxon>Neoptera</taxon>
        <taxon>Endopterygota</taxon>
        <taxon>Lepidoptera</taxon>
        <taxon>Glossata</taxon>
        <taxon>Ditrysia</taxon>
        <taxon>Noctuoidea</taxon>
        <taxon>Erebidae</taxon>
        <taxon>Arctiinae</taxon>
        <taxon>Arctia</taxon>
    </lineage>
</organism>
<dbReference type="Gene3D" id="1.20.90.10">
    <property type="entry name" value="Phospholipase A2 domain"/>
    <property type="match status" value="1"/>
</dbReference>
<keyword evidence="4" id="KW-1185">Reference proteome</keyword>
<evidence type="ECO:0000313" key="3">
    <source>
        <dbReference type="EMBL" id="CAB3254764.1"/>
    </source>
</evidence>
<proteinExistence type="predicted"/>
<dbReference type="GO" id="GO:0005198">
    <property type="term" value="F:structural molecule activity"/>
    <property type="evidence" value="ECO:0007669"/>
    <property type="project" value="InterPro"/>
</dbReference>
<comment type="caution">
    <text evidence="3">The sequence shown here is derived from an EMBL/GenBank/DDBJ whole genome shotgun (WGS) entry which is preliminary data.</text>
</comment>
<name>A0A8S1B780_ARCPL</name>
<dbReference type="Proteomes" id="UP000494106">
    <property type="component" value="Unassembled WGS sequence"/>
</dbReference>
<dbReference type="AlphaFoldDB" id="A0A8S1B780"/>
<dbReference type="InterPro" id="IPR036444">
    <property type="entry name" value="PLipase_A2_dom_sf"/>
</dbReference>
<dbReference type="EMBL" id="CADEBD010000422">
    <property type="protein sequence ID" value="CAB3254764.1"/>
    <property type="molecule type" value="Genomic_DNA"/>
</dbReference>
<dbReference type="EMBL" id="CADEBC010000232">
    <property type="protein sequence ID" value="CAB3226821.1"/>
    <property type="molecule type" value="Genomic_DNA"/>
</dbReference>
<dbReference type="InterPro" id="IPR013607">
    <property type="entry name" value="Phospholipase_A2-like"/>
</dbReference>
<reference evidence="4 5" key="1">
    <citation type="submission" date="2020-04" db="EMBL/GenBank/DDBJ databases">
        <authorList>
            <person name="Wallbank WR R."/>
            <person name="Pardo Diaz C."/>
            <person name="Kozak K."/>
            <person name="Martin S."/>
            <person name="Jiggins C."/>
            <person name="Moest M."/>
            <person name="Warren A I."/>
            <person name="Byers J.R.P. K."/>
            <person name="Montejo-Kovacevich G."/>
            <person name="Yen C E."/>
        </authorList>
    </citation>
    <scope>NUCLEOTIDE SEQUENCE [LARGE SCALE GENOMIC DNA]</scope>
</reference>
<gene>
    <name evidence="3" type="ORF">APLA_LOCUS14920</name>
    <name evidence="2" type="ORF">APLA_LOCUS3103</name>
</gene>
<dbReference type="GO" id="GO:0006644">
    <property type="term" value="P:phospholipid metabolic process"/>
    <property type="evidence" value="ECO:0007669"/>
    <property type="project" value="InterPro"/>
</dbReference>
<evidence type="ECO:0000313" key="4">
    <source>
        <dbReference type="Proteomes" id="UP000494106"/>
    </source>
</evidence>
<feature type="domain" description="Phospholipase A2-like" evidence="1">
    <location>
        <begin position="12"/>
        <end position="54"/>
    </location>
</feature>
<dbReference type="GO" id="GO:0004623">
    <property type="term" value="F:phospholipase A2 activity"/>
    <property type="evidence" value="ECO:0007669"/>
    <property type="project" value="InterPro"/>
</dbReference>
<dbReference type="Pfam" id="PF08398">
    <property type="entry name" value="Phospholip_A2_4"/>
    <property type="match status" value="1"/>
</dbReference>